<dbReference type="Proteomes" id="UP000759537">
    <property type="component" value="Unassembled WGS sequence"/>
</dbReference>
<feature type="region of interest" description="Disordered" evidence="1">
    <location>
        <begin position="1"/>
        <end position="53"/>
    </location>
</feature>
<reference evidence="2" key="2">
    <citation type="journal article" date="2020" name="Nat. Commun.">
        <title>Large-scale genome sequencing of mycorrhizal fungi provides insights into the early evolution of symbiotic traits.</title>
        <authorList>
            <person name="Miyauchi S."/>
            <person name="Kiss E."/>
            <person name="Kuo A."/>
            <person name="Drula E."/>
            <person name="Kohler A."/>
            <person name="Sanchez-Garcia M."/>
            <person name="Morin E."/>
            <person name="Andreopoulos B."/>
            <person name="Barry K.W."/>
            <person name="Bonito G."/>
            <person name="Buee M."/>
            <person name="Carver A."/>
            <person name="Chen C."/>
            <person name="Cichocki N."/>
            <person name="Clum A."/>
            <person name="Culley D."/>
            <person name="Crous P.W."/>
            <person name="Fauchery L."/>
            <person name="Girlanda M."/>
            <person name="Hayes R.D."/>
            <person name="Keri Z."/>
            <person name="LaButti K."/>
            <person name="Lipzen A."/>
            <person name="Lombard V."/>
            <person name="Magnuson J."/>
            <person name="Maillard F."/>
            <person name="Murat C."/>
            <person name="Nolan M."/>
            <person name="Ohm R.A."/>
            <person name="Pangilinan J."/>
            <person name="Pereira M.F."/>
            <person name="Perotto S."/>
            <person name="Peter M."/>
            <person name="Pfister S."/>
            <person name="Riley R."/>
            <person name="Sitrit Y."/>
            <person name="Stielow J.B."/>
            <person name="Szollosi G."/>
            <person name="Zifcakova L."/>
            <person name="Stursova M."/>
            <person name="Spatafora J.W."/>
            <person name="Tedersoo L."/>
            <person name="Vaario L.M."/>
            <person name="Yamada A."/>
            <person name="Yan M."/>
            <person name="Wang P."/>
            <person name="Xu J."/>
            <person name="Bruns T."/>
            <person name="Baldrian P."/>
            <person name="Vilgalys R."/>
            <person name="Dunand C."/>
            <person name="Henrissat B."/>
            <person name="Grigoriev I.V."/>
            <person name="Hibbett D."/>
            <person name="Nagy L.G."/>
            <person name="Martin F.M."/>
        </authorList>
    </citation>
    <scope>NUCLEOTIDE SEQUENCE</scope>
    <source>
        <strain evidence="2">Prilba</strain>
    </source>
</reference>
<proteinExistence type="predicted"/>
<evidence type="ECO:0000313" key="3">
    <source>
        <dbReference type="Proteomes" id="UP000759537"/>
    </source>
</evidence>
<evidence type="ECO:0000256" key="1">
    <source>
        <dbReference type="SAM" id="MobiDB-lite"/>
    </source>
</evidence>
<accession>A0A9P5N567</accession>
<sequence length="331" mass="35662">MSAPQLRRRDASPSSSHGWHSTHTSDRLGHNHHHPNHLQHPVPRSVSEPGAPGTLSVAQLTQAARIPVVRENGVRVQFRELWRMQRTVAIFIRHFWCPMCQDYLASLMRDIDHAALARSGVRLIVIGCGSYGLIRSYRQIFRLPYELFVDASPGQMLYRALGMGHIPFGSQKVRPSTEHAVGSYVRHGAVSGLAMVVAHAVRVGMPVWERGGDASQLGGEFVLGPGLSCTYMHRMQSTTGHAPIVDVLAAAGVRATRRVGPGPGAAGTVRPNISLPLERAAGVRDAKILSVVREEACGACGACEGCAETLNIDLESTASGEWSVVVTGKAL</sequence>
<dbReference type="Pfam" id="PF13911">
    <property type="entry name" value="AhpC-TSA_2"/>
    <property type="match status" value="1"/>
</dbReference>
<dbReference type="CDD" id="cd02970">
    <property type="entry name" value="PRX_like2"/>
    <property type="match status" value="1"/>
</dbReference>
<dbReference type="PANTHER" id="PTHR28630">
    <property type="match status" value="1"/>
</dbReference>
<reference evidence="2" key="1">
    <citation type="submission" date="2019-10" db="EMBL/GenBank/DDBJ databases">
        <authorList>
            <consortium name="DOE Joint Genome Institute"/>
            <person name="Kuo A."/>
            <person name="Miyauchi S."/>
            <person name="Kiss E."/>
            <person name="Drula E."/>
            <person name="Kohler A."/>
            <person name="Sanchez-Garcia M."/>
            <person name="Andreopoulos B."/>
            <person name="Barry K.W."/>
            <person name="Bonito G."/>
            <person name="Buee M."/>
            <person name="Carver A."/>
            <person name="Chen C."/>
            <person name="Cichocki N."/>
            <person name="Clum A."/>
            <person name="Culley D."/>
            <person name="Crous P.W."/>
            <person name="Fauchery L."/>
            <person name="Girlanda M."/>
            <person name="Hayes R."/>
            <person name="Keri Z."/>
            <person name="LaButti K."/>
            <person name="Lipzen A."/>
            <person name="Lombard V."/>
            <person name="Magnuson J."/>
            <person name="Maillard F."/>
            <person name="Morin E."/>
            <person name="Murat C."/>
            <person name="Nolan M."/>
            <person name="Ohm R."/>
            <person name="Pangilinan J."/>
            <person name="Pereira M."/>
            <person name="Perotto S."/>
            <person name="Peter M."/>
            <person name="Riley R."/>
            <person name="Sitrit Y."/>
            <person name="Stielow B."/>
            <person name="Szollosi G."/>
            <person name="Zifcakova L."/>
            <person name="Stursova M."/>
            <person name="Spatafora J.W."/>
            <person name="Tedersoo L."/>
            <person name="Vaario L.-M."/>
            <person name="Yamada A."/>
            <person name="Yan M."/>
            <person name="Wang P."/>
            <person name="Xu J."/>
            <person name="Bruns T."/>
            <person name="Baldrian P."/>
            <person name="Vilgalys R."/>
            <person name="Henrissat B."/>
            <person name="Grigoriev I.V."/>
            <person name="Hibbett D."/>
            <person name="Nagy L.G."/>
            <person name="Martin F.M."/>
        </authorList>
    </citation>
    <scope>NUCLEOTIDE SEQUENCE</scope>
    <source>
        <strain evidence="2">Prilba</strain>
    </source>
</reference>
<organism evidence="2 3">
    <name type="scientific">Russula ochroleuca</name>
    <dbReference type="NCBI Taxonomy" id="152965"/>
    <lineage>
        <taxon>Eukaryota</taxon>
        <taxon>Fungi</taxon>
        <taxon>Dikarya</taxon>
        <taxon>Basidiomycota</taxon>
        <taxon>Agaricomycotina</taxon>
        <taxon>Agaricomycetes</taxon>
        <taxon>Russulales</taxon>
        <taxon>Russulaceae</taxon>
        <taxon>Russula</taxon>
    </lineage>
</organism>
<dbReference type="OrthoDB" id="40334at2759"/>
<dbReference type="EMBL" id="WHVB01000002">
    <property type="protein sequence ID" value="KAF8486282.1"/>
    <property type="molecule type" value="Genomic_DNA"/>
</dbReference>
<evidence type="ECO:0000313" key="2">
    <source>
        <dbReference type="EMBL" id="KAF8486282.1"/>
    </source>
</evidence>
<feature type="compositionally biased region" description="Low complexity" evidence="1">
    <location>
        <begin position="12"/>
        <end position="22"/>
    </location>
</feature>
<dbReference type="InterPro" id="IPR036249">
    <property type="entry name" value="Thioredoxin-like_sf"/>
</dbReference>
<gene>
    <name evidence="2" type="ORF">DFH94DRAFT_622950</name>
</gene>
<keyword evidence="3" id="KW-1185">Reference proteome</keyword>
<dbReference type="InterPro" id="IPR032801">
    <property type="entry name" value="PXL2A/B/C"/>
</dbReference>
<dbReference type="AlphaFoldDB" id="A0A9P5N567"/>
<dbReference type="SUPFAM" id="SSF52833">
    <property type="entry name" value="Thioredoxin-like"/>
    <property type="match status" value="1"/>
</dbReference>
<protein>
    <submittedName>
        <fullName evidence="2">Uncharacterized protein</fullName>
    </submittedName>
</protein>
<name>A0A9P5N567_9AGAM</name>
<comment type="caution">
    <text evidence="2">The sequence shown here is derived from an EMBL/GenBank/DDBJ whole genome shotgun (WGS) entry which is preliminary data.</text>
</comment>
<dbReference type="PANTHER" id="PTHR28630:SF3">
    <property type="entry name" value="PEROXIREDOXIN-LIKE 2C"/>
    <property type="match status" value="1"/>
</dbReference>
<dbReference type="Gene3D" id="3.40.30.10">
    <property type="entry name" value="Glutaredoxin"/>
    <property type="match status" value="1"/>
</dbReference>